<dbReference type="EMBL" id="GBRH01249493">
    <property type="protein sequence ID" value="JAD48402.1"/>
    <property type="molecule type" value="Transcribed_RNA"/>
</dbReference>
<evidence type="ECO:0000313" key="1">
    <source>
        <dbReference type="EMBL" id="JAD48402.1"/>
    </source>
</evidence>
<reference evidence="1" key="2">
    <citation type="journal article" date="2015" name="Data Brief">
        <title>Shoot transcriptome of the giant reed, Arundo donax.</title>
        <authorList>
            <person name="Barrero R.A."/>
            <person name="Guerrero F.D."/>
            <person name="Moolhuijzen P."/>
            <person name="Goolsby J.A."/>
            <person name="Tidwell J."/>
            <person name="Bellgard S.E."/>
            <person name="Bellgard M.I."/>
        </authorList>
    </citation>
    <scope>NUCLEOTIDE SEQUENCE</scope>
    <source>
        <tissue evidence="1">Shoot tissue taken approximately 20 cm above the soil surface</tissue>
    </source>
</reference>
<name>A0A0A9AMS6_ARUDO</name>
<sequence length="38" mass="4328">MICPILRKNQATFDVICPIIKTRAPSSDVFHTKKKPDD</sequence>
<protein>
    <submittedName>
        <fullName evidence="1">Uncharacterized protein</fullName>
    </submittedName>
</protein>
<reference evidence="1" key="1">
    <citation type="submission" date="2014-09" db="EMBL/GenBank/DDBJ databases">
        <authorList>
            <person name="Magalhaes I.L.F."/>
            <person name="Oliveira U."/>
            <person name="Santos F.R."/>
            <person name="Vidigal T.H.D.A."/>
            <person name="Brescovit A.D."/>
            <person name="Santos A.J."/>
        </authorList>
    </citation>
    <scope>NUCLEOTIDE SEQUENCE</scope>
    <source>
        <tissue evidence="1">Shoot tissue taken approximately 20 cm above the soil surface</tissue>
    </source>
</reference>
<proteinExistence type="predicted"/>
<organism evidence="1">
    <name type="scientific">Arundo donax</name>
    <name type="common">Giant reed</name>
    <name type="synonym">Donax arundinaceus</name>
    <dbReference type="NCBI Taxonomy" id="35708"/>
    <lineage>
        <taxon>Eukaryota</taxon>
        <taxon>Viridiplantae</taxon>
        <taxon>Streptophyta</taxon>
        <taxon>Embryophyta</taxon>
        <taxon>Tracheophyta</taxon>
        <taxon>Spermatophyta</taxon>
        <taxon>Magnoliopsida</taxon>
        <taxon>Liliopsida</taxon>
        <taxon>Poales</taxon>
        <taxon>Poaceae</taxon>
        <taxon>PACMAD clade</taxon>
        <taxon>Arundinoideae</taxon>
        <taxon>Arundineae</taxon>
        <taxon>Arundo</taxon>
    </lineage>
</organism>
<accession>A0A0A9AMS6</accession>
<dbReference type="AlphaFoldDB" id="A0A0A9AMS6"/>